<organism evidence="2">
    <name type="scientific">Anguilla anguilla</name>
    <name type="common">European freshwater eel</name>
    <name type="synonym">Muraena anguilla</name>
    <dbReference type="NCBI Taxonomy" id="7936"/>
    <lineage>
        <taxon>Eukaryota</taxon>
        <taxon>Metazoa</taxon>
        <taxon>Chordata</taxon>
        <taxon>Craniata</taxon>
        <taxon>Vertebrata</taxon>
        <taxon>Euteleostomi</taxon>
        <taxon>Actinopterygii</taxon>
        <taxon>Neopterygii</taxon>
        <taxon>Teleostei</taxon>
        <taxon>Anguilliformes</taxon>
        <taxon>Anguillidae</taxon>
        <taxon>Anguilla</taxon>
    </lineage>
</organism>
<dbReference type="EMBL" id="GBXM01069047">
    <property type="protein sequence ID" value="JAH39530.1"/>
    <property type="molecule type" value="Transcribed_RNA"/>
</dbReference>
<dbReference type="AlphaFoldDB" id="A0A0E9SFS1"/>
<accession>A0A0E9SFS1</accession>
<sequence>MCDLVCLFLTVFVIFSSMLSVSLNVHNTVCYKCLSNQGICQA</sequence>
<evidence type="ECO:0000256" key="1">
    <source>
        <dbReference type="SAM" id="SignalP"/>
    </source>
</evidence>
<evidence type="ECO:0000313" key="2">
    <source>
        <dbReference type="EMBL" id="JAH39530.1"/>
    </source>
</evidence>
<feature type="chain" id="PRO_5002432177" evidence="1">
    <location>
        <begin position="21"/>
        <end position="42"/>
    </location>
</feature>
<protein>
    <submittedName>
        <fullName evidence="2">Uncharacterized protein</fullName>
    </submittedName>
</protein>
<feature type="signal peptide" evidence="1">
    <location>
        <begin position="1"/>
        <end position="20"/>
    </location>
</feature>
<proteinExistence type="predicted"/>
<keyword evidence="1" id="KW-0732">Signal</keyword>
<reference evidence="2" key="2">
    <citation type="journal article" date="2015" name="Fish Shellfish Immunol.">
        <title>Early steps in the European eel (Anguilla anguilla)-Vibrio vulnificus interaction in the gills: Role of the RtxA13 toxin.</title>
        <authorList>
            <person name="Callol A."/>
            <person name="Pajuelo D."/>
            <person name="Ebbesson L."/>
            <person name="Teles M."/>
            <person name="MacKenzie S."/>
            <person name="Amaro C."/>
        </authorList>
    </citation>
    <scope>NUCLEOTIDE SEQUENCE</scope>
</reference>
<name>A0A0E9SFS1_ANGAN</name>
<reference evidence="2" key="1">
    <citation type="submission" date="2014-11" db="EMBL/GenBank/DDBJ databases">
        <authorList>
            <person name="Amaro Gonzalez C."/>
        </authorList>
    </citation>
    <scope>NUCLEOTIDE SEQUENCE</scope>
</reference>